<name>A0ABU2UYB6_9ACTN</name>
<dbReference type="Proteomes" id="UP001180489">
    <property type="component" value="Unassembled WGS sequence"/>
</dbReference>
<keyword evidence="2" id="KW-1185">Reference proteome</keyword>
<evidence type="ECO:0000313" key="2">
    <source>
        <dbReference type="Proteomes" id="UP001180489"/>
    </source>
</evidence>
<organism evidence="1 2">
    <name type="scientific">Streptomyces hintoniae</name>
    <dbReference type="NCBI Taxonomy" id="3075521"/>
    <lineage>
        <taxon>Bacteria</taxon>
        <taxon>Bacillati</taxon>
        <taxon>Actinomycetota</taxon>
        <taxon>Actinomycetes</taxon>
        <taxon>Kitasatosporales</taxon>
        <taxon>Streptomycetaceae</taxon>
        <taxon>Streptomyces</taxon>
    </lineage>
</organism>
<reference evidence="1" key="1">
    <citation type="submission" date="2024-05" db="EMBL/GenBank/DDBJ databases">
        <title>30 novel species of actinomycetes from the DSMZ collection.</title>
        <authorList>
            <person name="Nouioui I."/>
        </authorList>
    </citation>
    <scope>NUCLEOTIDE SEQUENCE</scope>
    <source>
        <strain evidence="1">DSM 41014</strain>
    </source>
</reference>
<accession>A0ABU2UYB6</accession>
<protein>
    <submittedName>
        <fullName evidence="1">DUF885 family protein</fullName>
    </submittedName>
</protein>
<evidence type="ECO:0000313" key="1">
    <source>
        <dbReference type="EMBL" id="MDT0477792.1"/>
    </source>
</evidence>
<dbReference type="PANTHER" id="PTHR33361">
    <property type="entry name" value="GLR0591 PROTEIN"/>
    <property type="match status" value="1"/>
</dbReference>
<dbReference type="Pfam" id="PF05960">
    <property type="entry name" value="DUF885"/>
    <property type="match status" value="1"/>
</dbReference>
<dbReference type="PANTHER" id="PTHR33361:SF2">
    <property type="entry name" value="DUF885 DOMAIN-CONTAINING PROTEIN"/>
    <property type="match status" value="1"/>
</dbReference>
<proteinExistence type="predicted"/>
<comment type="caution">
    <text evidence="1">The sequence shown here is derived from an EMBL/GenBank/DDBJ whole genome shotgun (WGS) entry which is preliminary data.</text>
</comment>
<dbReference type="InterPro" id="IPR010281">
    <property type="entry name" value="DUF885"/>
</dbReference>
<dbReference type="RefSeq" id="WP_311637822.1">
    <property type="nucleotide sequence ID" value="NZ_JAVRFF010000073.1"/>
</dbReference>
<sequence>MSSDKAKLARISEDFWKWRASTQPDSYDDITRVERPTGWRPDWSPDAIIERRQILADFAHRHSLLDLTDAPVPDQVDAALLGSALARAHWELELLRDWRRNPCFYLDQALVPIYNLLLAPPPFQDTRAHDVVAHLRCVPELLAQARHHLTGQAAGSLTQYALRLLGTADTALGTAMAALHPFLATAQAAELVTATAAAQHALVAYREWLQEHLPTFTATTSPGPQALRYFLHRVALLPYSVRQLRDMGRQEYARAAAAELLLRRRHQDLPEPPLAADAAHQIERQRTDEEDIRIFLRTEGIIDLPDDLRHYRNAPMPPYLEPLTWLGVPHYMASPHRSDDDALRYIRRPGSDLPYFQRAEAHDPRVGIIHEGIHAWQSALSWRHPNRQRRHYYDSAANEGIAFHGEELMLQAELFDDSPASALFVVNAMRLRALRVEVDLGLALGELSLEQAAARLTEYVPMDPGTAWEEAAFFAGHPGQGLSYLTGKIQIHALLADTAQRQGDSFRIDSFMGRLWREGNVPFALQRWELLGDRDHVDAARRLGGDCDASALGLAEAPVG</sequence>
<dbReference type="EMBL" id="JAVRFF010000073">
    <property type="protein sequence ID" value="MDT0477792.1"/>
    <property type="molecule type" value="Genomic_DNA"/>
</dbReference>
<gene>
    <name evidence="1" type="ORF">RM863_37290</name>
</gene>